<dbReference type="AlphaFoldDB" id="A0A8J8B0J5"/>
<reference evidence="1" key="2">
    <citation type="submission" date="2021-04" db="EMBL/GenBank/DDBJ databases">
        <authorList>
            <person name="Liu J."/>
        </authorList>
    </citation>
    <scope>NUCLEOTIDE SEQUENCE</scope>
    <source>
        <strain evidence="1">BAD-6</strain>
    </source>
</reference>
<reference evidence="1" key="1">
    <citation type="submission" date="2021-04" db="EMBL/GenBank/DDBJ databases">
        <title>Sinoanaerobacter chloroacetimidivorans sp. nov., an obligate anaerobic bacterium isolated from anaerobic sludge.</title>
        <authorList>
            <person name="Bao Y."/>
        </authorList>
    </citation>
    <scope>NUCLEOTIDE SEQUENCE</scope>
    <source>
        <strain evidence="1">BAD-6</strain>
    </source>
</reference>
<evidence type="ECO:0000313" key="2">
    <source>
        <dbReference type="Proteomes" id="UP000675664"/>
    </source>
</evidence>
<keyword evidence="2" id="KW-1185">Reference proteome</keyword>
<proteinExistence type="predicted"/>
<accession>A0A8J8B0J5</accession>
<sequence>MINKMQEVLPKSEQYLTQEQMNIIINSQRLWLELAFTIRSLMIAVIRDPERTQSAANRLYNIVEINFYNYLRLFYGPDVAQQLVNYLSNFITNMWRLFEAISTNNTEEMNSSVVKLYENADQASSYLASINIYWNEQQWKDFLYQSIRGTIDEATALASKDFEKEYQIFNRLADLATLMGDYMARGIISRSAPSSPQQNS</sequence>
<dbReference type="RefSeq" id="WP_227016817.1">
    <property type="nucleotide sequence ID" value="NZ_JAGSND010000001.1"/>
</dbReference>
<dbReference type="EMBL" id="JAGSND010000001">
    <property type="protein sequence ID" value="MBR0596696.1"/>
    <property type="molecule type" value="Genomic_DNA"/>
</dbReference>
<name>A0A8J8B0J5_9FIRM</name>
<gene>
    <name evidence="1" type="ORF">KCX82_02290</name>
</gene>
<dbReference type="Proteomes" id="UP000675664">
    <property type="component" value="Unassembled WGS sequence"/>
</dbReference>
<protein>
    <submittedName>
        <fullName evidence="1">Uncharacterized protein</fullName>
    </submittedName>
</protein>
<comment type="caution">
    <text evidence="1">The sequence shown here is derived from an EMBL/GenBank/DDBJ whole genome shotgun (WGS) entry which is preliminary data.</text>
</comment>
<evidence type="ECO:0000313" key="1">
    <source>
        <dbReference type="EMBL" id="MBR0596696.1"/>
    </source>
</evidence>
<organism evidence="1 2">
    <name type="scientific">Sinanaerobacter chloroacetimidivorans</name>
    <dbReference type="NCBI Taxonomy" id="2818044"/>
    <lineage>
        <taxon>Bacteria</taxon>
        <taxon>Bacillati</taxon>
        <taxon>Bacillota</taxon>
        <taxon>Clostridia</taxon>
        <taxon>Peptostreptococcales</taxon>
        <taxon>Anaerovoracaceae</taxon>
        <taxon>Sinanaerobacter</taxon>
    </lineage>
</organism>